<dbReference type="EMBL" id="QPKV01000014">
    <property type="protein sequence ID" value="RDC54335.1"/>
    <property type="molecule type" value="Genomic_DNA"/>
</dbReference>
<name>A0A369PSS8_9SPHI</name>
<evidence type="ECO:0000313" key="4">
    <source>
        <dbReference type="Proteomes" id="UP000253961"/>
    </source>
</evidence>
<feature type="transmembrane region" description="Helical" evidence="1">
    <location>
        <begin position="310"/>
        <end position="335"/>
    </location>
</feature>
<comment type="caution">
    <text evidence="3">The sequence shown here is derived from an EMBL/GenBank/DDBJ whole genome shotgun (WGS) entry which is preliminary data.</text>
</comment>
<protein>
    <submittedName>
        <fullName evidence="3">Plasmid transfer protein</fullName>
    </submittedName>
</protein>
<evidence type="ECO:0000256" key="1">
    <source>
        <dbReference type="SAM" id="Phobius"/>
    </source>
</evidence>
<evidence type="ECO:0000313" key="3">
    <source>
        <dbReference type="EMBL" id="RDC54335.1"/>
    </source>
</evidence>
<reference evidence="3 4" key="1">
    <citation type="submission" date="2018-07" db="EMBL/GenBank/DDBJ databases">
        <title>Pedobacter sp. nov., isolated from soil.</title>
        <authorList>
            <person name="Zhou L.Y."/>
            <person name="Du Z.J."/>
        </authorList>
    </citation>
    <scope>NUCLEOTIDE SEQUENCE [LARGE SCALE GENOMIC DNA]</scope>
    <source>
        <strain evidence="3 4">JDX94</strain>
    </source>
</reference>
<gene>
    <name evidence="3" type="ORF">DU508_21680</name>
</gene>
<feature type="transmembrane region" description="Helical" evidence="1">
    <location>
        <begin position="201"/>
        <end position="219"/>
    </location>
</feature>
<organism evidence="3 4">
    <name type="scientific">Pedobacter chinensis</name>
    <dbReference type="NCBI Taxonomy" id="2282421"/>
    <lineage>
        <taxon>Bacteria</taxon>
        <taxon>Pseudomonadati</taxon>
        <taxon>Bacteroidota</taxon>
        <taxon>Sphingobacteriia</taxon>
        <taxon>Sphingobacteriales</taxon>
        <taxon>Sphingobacteriaceae</taxon>
        <taxon>Pedobacter</taxon>
    </lineage>
</organism>
<keyword evidence="1" id="KW-0472">Membrane</keyword>
<dbReference type="Pfam" id="PF07863">
    <property type="entry name" value="CtnDOT_TraJ"/>
    <property type="match status" value="1"/>
</dbReference>
<keyword evidence="1" id="KW-1133">Transmembrane helix</keyword>
<accession>A0A369PSS8</accession>
<sequence length="375" mass="41670">MGSNMLGSCLLLQAAPVDPEAFKNTFNFLQGNGVYEEGMMHFLKAMRNTVWTHYDAFIADAQALSAIFMLIFFAVKSYEMMAGDKQLEVMPLLRPFGLVMVILWWPVFTRVVAFPTDIVANKTEAMFDGSQVEVNNLRLQRAQLMNEVANQLMTIQAETETAKKEADTWYENAWESVKSSVKEGFAEVWNPIVELRNRLQVSLQLLATSMLETLALWILRICVYIIFMVQIIFSTILIILGPFAVAISILPAFRDSFTTWVARFVSVNLYSGIAYLVLYVASLFQQYAMEAEISRYQELVGGAGSNMEKLLAFAGNGLLSFGMVIVTFLIGGLTMLTVPSISTWVVSTSGITSAASSMGRGASNLSRMAIKMMKG</sequence>
<dbReference type="AlphaFoldDB" id="A0A369PSS8"/>
<proteinExistence type="predicted"/>
<dbReference type="OrthoDB" id="1222125at2"/>
<keyword evidence="4" id="KW-1185">Reference proteome</keyword>
<feature type="transmembrane region" description="Helical" evidence="1">
    <location>
        <begin position="56"/>
        <end position="75"/>
    </location>
</feature>
<feature type="transmembrane region" description="Helical" evidence="1">
    <location>
        <begin position="87"/>
        <end position="107"/>
    </location>
</feature>
<feature type="domain" description="Conjugative transposon TraJ C-terminal" evidence="2">
    <location>
        <begin position="38"/>
        <end position="368"/>
    </location>
</feature>
<dbReference type="Proteomes" id="UP000253961">
    <property type="component" value="Unassembled WGS sequence"/>
</dbReference>
<dbReference type="RefSeq" id="WP_115404762.1">
    <property type="nucleotide sequence ID" value="NZ_QPKV01000014.1"/>
</dbReference>
<dbReference type="InterPro" id="IPR012424">
    <property type="entry name" value="Conjugative_transposon_TraJ_C"/>
</dbReference>
<evidence type="ECO:0000259" key="2">
    <source>
        <dbReference type="Pfam" id="PF07863"/>
    </source>
</evidence>
<feature type="transmembrane region" description="Helical" evidence="1">
    <location>
        <begin position="226"/>
        <end position="249"/>
    </location>
</feature>
<feature type="transmembrane region" description="Helical" evidence="1">
    <location>
        <begin position="269"/>
        <end position="289"/>
    </location>
</feature>
<keyword evidence="1" id="KW-0812">Transmembrane</keyword>